<feature type="domain" description="BD-FAE-like" evidence="2">
    <location>
        <begin position="62"/>
        <end position="166"/>
    </location>
</feature>
<dbReference type="RefSeq" id="WP_010849358.1">
    <property type="nucleotide sequence ID" value="NZ_HF570956.1"/>
</dbReference>
<sequence length="298" mass="30536">MQGTVQTGGRAGGRIRALLLAAVVGVLLSACGGNHPRGEVAGPPGVEVLRDLAYGSDPAQRLDVHRPADAQHAPILVMVHGGGWRRGDKANPGVVKNKVAHYVPAGYLVVSINYRLSPEVDPLAQAHDVAAALSFVQSEASAWGGDPSRIVLMGHSAGAHLVSLVTADPGYREGAGAAPWLGTIALDSAAYDVPQIMNGPHPALYDDAFGQDEVLQREASPTLVLSGTPEPVLLVCGSNRAEACPQADAFGAAVRAHGSTATVLPIDMSHGDIDSQVGVAGPLTSAVDDFLTSLGLPT</sequence>
<dbReference type="PANTHER" id="PTHR48081:SF33">
    <property type="entry name" value="KYNURENINE FORMAMIDASE"/>
    <property type="match status" value="1"/>
</dbReference>
<dbReference type="STRING" id="1193181.BN10_140012"/>
<dbReference type="InterPro" id="IPR049492">
    <property type="entry name" value="BD-FAE-like_dom"/>
</dbReference>
<accession>N0E0K4</accession>
<dbReference type="InterPro" id="IPR029058">
    <property type="entry name" value="AB_hydrolase_fold"/>
</dbReference>
<dbReference type="InterPro" id="IPR050300">
    <property type="entry name" value="GDXG_lipolytic_enzyme"/>
</dbReference>
<dbReference type="GO" id="GO:0016787">
    <property type="term" value="F:hydrolase activity"/>
    <property type="evidence" value="ECO:0007669"/>
    <property type="project" value="UniProtKB-KW"/>
</dbReference>
<dbReference type="EMBL" id="CAIZ01000046">
    <property type="protein sequence ID" value="CCH69200.1"/>
    <property type="molecule type" value="Genomic_DNA"/>
</dbReference>
<proteinExistence type="predicted"/>
<dbReference type="PANTHER" id="PTHR48081">
    <property type="entry name" value="AB HYDROLASE SUPERFAMILY PROTEIN C4A8.06C"/>
    <property type="match status" value="1"/>
</dbReference>
<organism evidence="3 4">
    <name type="scientific">Phycicoccus elongatus Lp2</name>
    <dbReference type="NCBI Taxonomy" id="1193181"/>
    <lineage>
        <taxon>Bacteria</taxon>
        <taxon>Bacillati</taxon>
        <taxon>Actinomycetota</taxon>
        <taxon>Actinomycetes</taxon>
        <taxon>Micrococcales</taxon>
        <taxon>Intrasporangiaceae</taxon>
        <taxon>Phycicoccus</taxon>
    </lineage>
</organism>
<evidence type="ECO:0000313" key="4">
    <source>
        <dbReference type="Proteomes" id="UP000013167"/>
    </source>
</evidence>
<comment type="caution">
    <text evidence="3">The sequence shown here is derived from an EMBL/GenBank/DDBJ whole genome shotgun (WGS) entry which is preliminary data.</text>
</comment>
<dbReference type="eggNOG" id="COG0657">
    <property type="taxonomic scope" value="Bacteria"/>
</dbReference>
<dbReference type="AlphaFoldDB" id="N0E0K4"/>
<evidence type="ECO:0000259" key="2">
    <source>
        <dbReference type="Pfam" id="PF20434"/>
    </source>
</evidence>
<keyword evidence="1" id="KW-0378">Hydrolase</keyword>
<dbReference type="HOGENOM" id="CLU_012494_4_1_11"/>
<dbReference type="Pfam" id="PF20434">
    <property type="entry name" value="BD-FAE"/>
    <property type="match status" value="1"/>
</dbReference>
<dbReference type="SUPFAM" id="SSF53474">
    <property type="entry name" value="alpha/beta-Hydrolases"/>
    <property type="match status" value="1"/>
</dbReference>
<dbReference type="Proteomes" id="UP000013167">
    <property type="component" value="Unassembled WGS sequence"/>
</dbReference>
<gene>
    <name evidence="3" type="ORF">BN10_140012</name>
</gene>
<protein>
    <submittedName>
        <fullName evidence="3">Esterase/lipase-like protein</fullName>
    </submittedName>
</protein>
<reference evidence="3 4" key="1">
    <citation type="journal article" date="2013" name="ISME J.">
        <title>A metabolic model for members of the genus Tetrasphaera involved in enhanced biological phosphorus removal.</title>
        <authorList>
            <person name="Kristiansen R."/>
            <person name="Nguyen H.T.T."/>
            <person name="Saunders A.M."/>
            <person name="Nielsen J.L."/>
            <person name="Wimmer R."/>
            <person name="Le V.Q."/>
            <person name="McIlroy S.J."/>
            <person name="Petrovski S."/>
            <person name="Seviour R.J."/>
            <person name="Calteau A."/>
            <person name="Nielsen K.L."/>
            <person name="Nielsen P.H."/>
        </authorList>
    </citation>
    <scope>NUCLEOTIDE SEQUENCE [LARGE SCALE GENOMIC DNA]</scope>
    <source>
        <strain evidence="3 4">Lp2</strain>
    </source>
</reference>
<keyword evidence="4" id="KW-1185">Reference proteome</keyword>
<evidence type="ECO:0000313" key="3">
    <source>
        <dbReference type="EMBL" id="CCH69200.1"/>
    </source>
</evidence>
<name>N0E0K4_9MICO</name>
<dbReference type="Gene3D" id="3.40.50.1820">
    <property type="entry name" value="alpha/beta hydrolase"/>
    <property type="match status" value="1"/>
</dbReference>
<evidence type="ECO:0000256" key="1">
    <source>
        <dbReference type="ARBA" id="ARBA00022801"/>
    </source>
</evidence>